<feature type="non-terminal residue" evidence="2">
    <location>
        <position position="55"/>
    </location>
</feature>
<dbReference type="Proteomes" id="UP000807353">
    <property type="component" value="Unassembled WGS sequence"/>
</dbReference>
<protein>
    <submittedName>
        <fullName evidence="2">Uncharacterized protein</fullName>
    </submittedName>
</protein>
<evidence type="ECO:0000313" key="2">
    <source>
        <dbReference type="EMBL" id="KAF9460816.1"/>
    </source>
</evidence>
<evidence type="ECO:0000256" key="1">
    <source>
        <dbReference type="SAM" id="Phobius"/>
    </source>
</evidence>
<comment type="caution">
    <text evidence="2">The sequence shown here is derived from an EMBL/GenBank/DDBJ whole genome shotgun (WGS) entry which is preliminary data.</text>
</comment>
<reference evidence="2" key="1">
    <citation type="submission" date="2020-11" db="EMBL/GenBank/DDBJ databases">
        <authorList>
            <consortium name="DOE Joint Genome Institute"/>
            <person name="Ahrendt S."/>
            <person name="Riley R."/>
            <person name="Andreopoulos W."/>
            <person name="Labutti K."/>
            <person name="Pangilinan J."/>
            <person name="Ruiz-Duenas F.J."/>
            <person name="Barrasa J.M."/>
            <person name="Sanchez-Garcia M."/>
            <person name="Camarero S."/>
            <person name="Miyauchi S."/>
            <person name="Serrano A."/>
            <person name="Linde D."/>
            <person name="Babiker R."/>
            <person name="Drula E."/>
            <person name="Ayuso-Fernandez I."/>
            <person name="Pacheco R."/>
            <person name="Padilla G."/>
            <person name="Ferreira P."/>
            <person name="Barriuso J."/>
            <person name="Kellner H."/>
            <person name="Castanera R."/>
            <person name="Alfaro M."/>
            <person name="Ramirez L."/>
            <person name="Pisabarro A.G."/>
            <person name="Kuo A."/>
            <person name="Tritt A."/>
            <person name="Lipzen A."/>
            <person name="He G."/>
            <person name="Yan M."/>
            <person name="Ng V."/>
            <person name="Cullen D."/>
            <person name="Martin F."/>
            <person name="Rosso M.-N."/>
            <person name="Henrissat B."/>
            <person name="Hibbett D."/>
            <person name="Martinez A.T."/>
            <person name="Grigoriev I.V."/>
        </authorList>
    </citation>
    <scope>NUCLEOTIDE SEQUENCE</scope>
    <source>
        <strain evidence="2">CBS 247.69</strain>
    </source>
</reference>
<organism evidence="2 3">
    <name type="scientific">Collybia nuda</name>
    <dbReference type="NCBI Taxonomy" id="64659"/>
    <lineage>
        <taxon>Eukaryota</taxon>
        <taxon>Fungi</taxon>
        <taxon>Dikarya</taxon>
        <taxon>Basidiomycota</taxon>
        <taxon>Agaricomycotina</taxon>
        <taxon>Agaricomycetes</taxon>
        <taxon>Agaricomycetidae</taxon>
        <taxon>Agaricales</taxon>
        <taxon>Tricholomatineae</taxon>
        <taxon>Clitocybaceae</taxon>
        <taxon>Collybia</taxon>
    </lineage>
</organism>
<dbReference type="EMBL" id="MU150293">
    <property type="protein sequence ID" value="KAF9460816.1"/>
    <property type="molecule type" value="Genomic_DNA"/>
</dbReference>
<proteinExistence type="predicted"/>
<name>A0A9P5Y3V0_9AGAR</name>
<accession>A0A9P5Y3V0</accession>
<evidence type="ECO:0000313" key="3">
    <source>
        <dbReference type="Proteomes" id="UP000807353"/>
    </source>
</evidence>
<sequence>MYLRPLMLWKWGALKSRNIIMTFFILFVFLSKWPMHITILYLVTLLTRSLPPSII</sequence>
<keyword evidence="1" id="KW-1133">Transmembrane helix</keyword>
<keyword evidence="3" id="KW-1185">Reference proteome</keyword>
<feature type="transmembrane region" description="Helical" evidence="1">
    <location>
        <begin position="20"/>
        <end position="43"/>
    </location>
</feature>
<keyword evidence="1" id="KW-0472">Membrane</keyword>
<dbReference type="AlphaFoldDB" id="A0A9P5Y3V0"/>
<keyword evidence="1" id="KW-0812">Transmembrane</keyword>
<gene>
    <name evidence="2" type="ORF">BDZ94DRAFT_1265220</name>
</gene>